<evidence type="ECO:0000313" key="2">
    <source>
        <dbReference type="Proteomes" id="UP000198736"/>
    </source>
</evidence>
<proteinExistence type="predicted"/>
<protein>
    <submittedName>
        <fullName evidence="1">Uncharacterized protein</fullName>
    </submittedName>
</protein>
<dbReference type="STRING" id="1742973.COMA2_110159"/>
<dbReference type="EMBL" id="CZPZ01000003">
    <property type="protein sequence ID" value="CUS32913.1"/>
    <property type="molecule type" value="Genomic_DNA"/>
</dbReference>
<reference evidence="2" key="1">
    <citation type="submission" date="2015-10" db="EMBL/GenBank/DDBJ databases">
        <authorList>
            <person name="Luecker S."/>
            <person name="Luecker S."/>
        </authorList>
    </citation>
    <scope>NUCLEOTIDE SEQUENCE [LARGE SCALE GENOMIC DNA]</scope>
</reference>
<name>A0A0S4L5D0_9BACT</name>
<dbReference type="Proteomes" id="UP000198736">
    <property type="component" value="Unassembled WGS sequence"/>
</dbReference>
<evidence type="ECO:0000313" key="1">
    <source>
        <dbReference type="EMBL" id="CUS32913.1"/>
    </source>
</evidence>
<dbReference type="AlphaFoldDB" id="A0A0S4L5D0"/>
<keyword evidence="2" id="KW-1185">Reference proteome</keyword>
<sequence>MGAVENRVAQRDLSATDRSSVLPKGAMVLQVWAAAKDICITLI</sequence>
<accession>A0A0S4L5D0</accession>
<organism evidence="1 2">
    <name type="scientific">Candidatus Nitrospira nitrificans</name>
    <dbReference type="NCBI Taxonomy" id="1742973"/>
    <lineage>
        <taxon>Bacteria</taxon>
        <taxon>Pseudomonadati</taxon>
        <taxon>Nitrospirota</taxon>
        <taxon>Nitrospiria</taxon>
        <taxon>Nitrospirales</taxon>
        <taxon>Nitrospiraceae</taxon>
        <taxon>Nitrospira</taxon>
    </lineage>
</organism>
<gene>
    <name evidence="1" type="ORF">COMA2_110159</name>
</gene>